<protein>
    <submittedName>
        <fullName evidence="7">PAS domain-containing protein</fullName>
    </submittedName>
</protein>
<gene>
    <name evidence="7" type="ORF">FG384_11720</name>
</gene>
<name>A0A544TQ83_9BACI</name>
<keyword evidence="3" id="KW-0805">Transcription regulation</keyword>
<dbReference type="SMART" id="SM00382">
    <property type="entry name" value="AAA"/>
    <property type="match status" value="1"/>
</dbReference>
<evidence type="ECO:0000256" key="1">
    <source>
        <dbReference type="ARBA" id="ARBA00022741"/>
    </source>
</evidence>
<keyword evidence="8" id="KW-1185">Reference proteome</keyword>
<dbReference type="GO" id="GO:0005524">
    <property type="term" value="F:ATP binding"/>
    <property type="evidence" value="ECO:0007669"/>
    <property type="project" value="UniProtKB-KW"/>
</dbReference>
<dbReference type="SUPFAM" id="SSF46689">
    <property type="entry name" value="Homeodomain-like"/>
    <property type="match status" value="1"/>
</dbReference>
<dbReference type="Proteomes" id="UP000316626">
    <property type="component" value="Unassembled WGS sequence"/>
</dbReference>
<dbReference type="RefSeq" id="WP_142642786.1">
    <property type="nucleotide sequence ID" value="NZ_VDGI01000012.1"/>
</dbReference>
<dbReference type="OrthoDB" id="9771372at2"/>
<proteinExistence type="predicted"/>
<dbReference type="InterPro" id="IPR025944">
    <property type="entry name" value="Sigma_54_int_dom_CS"/>
</dbReference>
<dbReference type="InterPro" id="IPR036291">
    <property type="entry name" value="NAD(P)-bd_dom_sf"/>
</dbReference>
<dbReference type="SUPFAM" id="SSF55785">
    <property type="entry name" value="PYP-like sensor domain (PAS domain)"/>
    <property type="match status" value="2"/>
</dbReference>
<keyword evidence="4" id="KW-0804">Transcription</keyword>
<dbReference type="Pfam" id="PF00158">
    <property type="entry name" value="Sigma54_activat"/>
    <property type="match status" value="1"/>
</dbReference>
<dbReference type="PRINTS" id="PR01590">
    <property type="entry name" value="HTHFIS"/>
</dbReference>
<feature type="domain" description="Sigma-54 factor interaction" evidence="5">
    <location>
        <begin position="368"/>
        <end position="592"/>
    </location>
</feature>
<dbReference type="PROSITE" id="PS50045">
    <property type="entry name" value="SIGMA54_INTERACT_4"/>
    <property type="match status" value="1"/>
</dbReference>
<dbReference type="GO" id="GO:0006355">
    <property type="term" value="P:regulation of DNA-templated transcription"/>
    <property type="evidence" value="ECO:0007669"/>
    <property type="project" value="InterPro"/>
</dbReference>
<dbReference type="Pfam" id="PF02954">
    <property type="entry name" value="HTH_8"/>
    <property type="match status" value="1"/>
</dbReference>
<dbReference type="EMBL" id="VDGI01000012">
    <property type="protein sequence ID" value="TQR19592.1"/>
    <property type="molecule type" value="Genomic_DNA"/>
</dbReference>
<accession>A0A544TQ83</accession>
<dbReference type="InterPro" id="IPR003593">
    <property type="entry name" value="AAA+_ATPase"/>
</dbReference>
<dbReference type="Gene3D" id="1.10.8.60">
    <property type="match status" value="1"/>
</dbReference>
<dbReference type="InterPro" id="IPR000014">
    <property type="entry name" value="PAS"/>
</dbReference>
<dbReference type="Gene3D" id="1.10.10.60">
    <property type="entry name" value="Homeodomain-like"/>
    <property type="match status" value="1"/>
</dbReference>
<dbReference type="SUPFAM" id="SSF52540">
    <property type="entry name" value="P-loop containing nucleoside triphosphate hydrolases"/>
    <property type="match status" value="1"/>
</dbReference>
<feature type="domain" description="PAS" evidence="6">
    <location>
        <begin position="234"/>
        <end position="305"/>
    </location>
</feature>
<evidence type="ECO:0000313" key="8">
    <source>
        <dbReference type="Proteomes" id="UP000316626"/>
    </source>
</evidence>
<dbReference type="InterPro" id="IPR035965">
    <property type="entry name" value="PAS-like_dom_sf"/>
</dbReference>
<dbReference type="FunFam" id="3.40.50.300:FF:000006">
    <property type="entry name" value="DNA-binding transcriptional regulator NtrC"/>
    <property type="match status" value="1"/>
</dbReference>
<evidence type="ECO:0000313" key="7">
    <source>
        <dbReference type="EMBL" id="TQR19592.1"/>
    </source>
</evidence>
<dbReference type="Gene3D" id="3.40.50.720">
    <property type="entry name" value="NAD(P)-binding Rossmann-like Domain"/>
    <property type="match status" value="1"/>
</dbReference>
<dbReference type="Gene3D" id="3.30.450.20">
    <property type="entry name" value="PAS domain"/>
    <property type="match status" value="2"/>
</dbReference>
<feature type="domain" description="PAS" evidence="6">
    <location>
        <begin position="114"/>
        <end position="191"/>
    </location>
</feature>
<sequence>MQNILIIGAGKGGYALLRLFEQTDYLQVKGIVDIDGNAPGMLYAKENHIHTYSDWKPVLDENIQIIIEVTGKKEVFEELLSNRPATAVLIPGEIANLIVTLLNEKNRYIQILNNKKMIQELIFNSIEEGMVGINDKGIVNFFNKSASKMTEVAVEDAIGKHVYEVISQSELPRIFETGCTETNKELILESGTKIVTSRYPMINDEGKKIGAFAVFKDISEVVRLAEEITNLTEIQTMLQAIIQSSEDAISVVDEEGKGILINPAYSRITGLSEEEVIGKPATADISEGESMHLKVLQTRKAIRGVNLRVGQQRKDVIVNVAPIIVNDRLKGSVGVIHDMTEMRSLMKELDHARTRIRNLEFNFSFEDIIGKSEQIQFAVEQAKLAASVPVTVLLRGEVGSGKELFAHAIHSASNRKDNNFIRVNCSSQEEHLLERELFGYEKDGTSYSGLFDEVNKGTIFLDEVGELTIKTQAKLLRVLRENAFVRIGGTNSIPVDVRIIAASYFNLEKLMREGTFREDFYFQLNRMPIHVPALRERKQDISLIANHLLVKLNKEFGRNIEGFSKTAMESLLLYDWPGNLRELENIISRTMIFLEAQDRMIEEHHLPKSILSISGDESEDVQIGTLAEQMDEMEKKVLLNALRVCSGNKSQTAKKLNISLRTLYYKLEKYNLD</sequence>
<dbReference type="Gene3D" id="3.40.50.300">
    <property type="entry name" value="P-loop containing nucleotide triphosphate hydrolases"/>
    <property type="match status" value="1"/>
</dbReference>
<dbReference type="Pfam" id="PF25601">
    <property type="entry name" value="AAA_lid_14"/>
    <property type="match status" value="1"/>
</dbReference>
<dbReference type="GO" id="GO:0043565">
    <property type="term" value="F:sequence-specific DNA binding"/>
    <property type="evidence" value="ECO:0007669"/>
    <property type="project" value="InterPro"/>
</dbReference>
<keyword evidence="2" id="KW-0067">ATP-binding</keyword>
<dbReference type="InterPro" id="IPR027417">
    <property type="entry name" value="P-loop_NTPase"/>
</dbReference>
<dbReference type="PROSITE" id="PS00688">
    <property type="entry name" value="SIGMA54_INTERACT_3"/>
    <property type="match status" value="1"/>
</dbReference>
<keyword evidence="1" id="KW-0547">Nucleotide-binding</keyword>
<dbReference type="SMART" id="SM00091">
    <property type="entry name" value="PAS"/>
    <property type="match status" value="2"/>
</dbReference>
<dbReference type="PANTHER" id="PTHR32071:SF121">
    <property type="entry name" value="SIGMA L-DEPENDENT TRANSCRIPTIONAL REGULATOR YQIR-RELATED"/>
    <property type="match status" value="1"/>
</dbReference>
<dbReference type="SUPFAM" id="SSF51735">
    <property type="entry name" value="NAD(P)-binding Rossmann-fold domains"/>
    <property type="match status" value="1"/>
</dbReference>
<evidence type="ECO:0000259" key="5">
    <source>
        <dbReference type="PROSITE" id="PS50045"/>
    </source>
</evidence>
<comment type="caution">
    <text evidence="7">The sequence shown here is derived from an EMBL/GenBank/DDBJ whole genome shotgun (WGS) entry which is preliminary data.</text>
</comment>
<evidence type="ECO:0000256" key="3">
    <source>
        <dbReference type="ARBA" id="ARBA00023015"/>
    </source>
</evidence>
<dbReference type="InterPro" id="IPR013767">
    <property type="entry name" value="PAS_fold"/>
</dbReference>
<reference evidence="7 8" key="1">
    <citation type="submission" date="2019-06" db="EMBL/GenBank/DDBJ databases">
        <title>Psychrobacillus vulpis sp. nov., a new species isolated from feces of a red fox that inhabits in The Tablas de Daimiel Natural Park, Albacete, Spain.</title>
        <authorList>
            <person name="Rodriguez M."/>
            <person name="Reina J.C."/>
            <person name="Bejar V."/>
            <person name="Llamas I."/>
        </authorList>
    </citation>
    <scope>NUCLEOTIDE SEQUENCE [LARGE SCALE GENOMIC DNA]</scope>
    <source>
        <strain evidence="7 8">Z8</strain>
    </source>
</reference>
<dbReference type="AlphaFoldDB" id="A0A544TQ83"/>
<dbReference type="PANTHER" id="PTHR32071">
    <property type="entry name" value="TRANSCRIPTIONAL REGULATORY PROTEIN"/>
    <property type="match status" value="1"/>
</dbReference>
<dbReference type="NCBIfam" id="TIGR00229">
    <property type="entry name" value="sensory_box"/>
    <property type="match status" value="1"/>
</dbReference>
<dbReference type="CDD" id="cd00130">
    <property type="entry name" value="PAS"/>
    <property type="match status" value="2"/>
</dbReference>
<dbReference type="CDD" id="cd00009">
    <property type="entry name" value="AAA"/>
    <property type="match status" value="1"/>
</dbReference>
<dbReference type="InterPro" id="IPR002197">
    <property type="entry name" value="HTH_Fis"/>
</dbReference>
<dbReference type="Pfam" id="PF00989">
    <property type="entry name" value="PAS"/>
    <property type="match status" value="2"/>
</dbReference>
<dbReference type="InterPro" id="IPR002078">
    <property type="entry name" value="Sigma_54_int"/>
</dbReference>
<dbReference type="PROSITE" id="PS50112">
    <property type="entry name" value="PAS"/>
    <property type="match status" value="2"/>
</dbReference>
<evidence type="ECO:0000256" key="2">
    <source>
        <dbReference type="ARBA" id="ARBA00022840"/>
    </source>
</evidence>
<dbReference type="InterPro" id="IPR058031">
    <property type="entry name" value="AAA_lid_NorR"/>
</dbReference>
<dbReference type="InterPro" id="IPR009057">
    <property type="entry name" value="Homeodomain-like_sf"/>
</dbReference>
<evidence type="ECO:0000256" key="4">
    <source>
        <dbReference type="ARBA" id="ARBA00023163"/>
    </source>
</evidence>
<organism evidence="7 8">
    <name type="scientific">Psychrobacillus vulpis</name>
    <dbReference type="NCBI Taxonomy" id="2325572"/>
    <lineage>
        <taxon>Bacteria</taxon>
        <taxon>Bacillati</taxon>
        <taxon>Bacillota</taxon>
        <taxon>Bacilli</taxon>
        <taxon>Bacillales</taxon>
        <taxon>Bacillaceae</taxon>
        <taxon>Psychrobacillus</taxon>
    </lineage>
</organism>
<evidence type="ECO:0000259" key="6">
    <source>
        <dbReference type="PROSITE" id="PS50112"/>
    </source>
</evidence>